<organism evidence="1">
    <name type="scientific">uncultured Caudovirales phage</name>
    <dbReference type="NCBI Taxonomy" id="2100421"/>
    <lineage>
        <taxon>Viruses</taxon>
        <taxon>Duplodnaviria</taxon>
        <taxon>Heunggongvirae</taxon>
        <taxon>Uroviricota</taxon>
        <taxon>Caudoviricetes</taxon>
        <taxon>Peduoviridae</taxon>
        <taxon>Maltschvirus</taxon>
        <taxon>Maltschvirus maltsch</taxon>
    </lineage>
</organism>
<proteinExistence type="predicted"/>
<gene>
    <name evidence="1" type="ORF">UFOVP510_29</name>
</gene>
<dbReference type="EMBL" id="LR796493">
    <property type="protein sequence ID" value="CAB4147436.1"/>
    <property type="molecule type" value="Genomic_DNA"/>
</dbReference>
<accession>A0A6J5MQW2</accession>
<evidence type="ECO:0000313" key="1">
    <source>
        <dbReference type="EMBL" id="CAB4147436.1"/>
    </source>
</evidence>
<sequence length="147" mass="16841">MTTPADKPIQIPAQLILDLFKSLILSSRISMSRMIAFDYGVKSDIKNFGRSNASTRSKYEISQRLHEECKTAIVDATMLDRNRHHLNEIYVLAGNAGIHFQDHLDRDTFAFAMGQIQTKPQTERIKERVKDLEEIAHYHLSLDPTTL</sequence>
<reference evidence="1" key="1">
    <citation type="submission" date="2020-04" db="EMBL/GenBank/DDBJ databases">
        <authorList>
            <person name="Chiriac C."/>
            <person name="Salcher M."/>
            <person name="Ghai R."/>
            <person name="Kavagutti S V."/>
        </authorList>
    </citation>
    <scope>NUCLEOTIDE SEQUENCE</scope>
</reference>
<protein>
    <submittedName>
        <fullName evidence="1">Uncharacterized protein</fullName>
    </submittedName>
</protein>
<name>A0A6J5MQW2_9CAUD</name>